<name>A0A397E6E3_APHAT</name>
<feature type="transmembrane region" description="Helical" evidence="1">
    <location>
        <begin position="82"/>
        <end position="102"/>
    </location>
</feature>
<gene>
    <name evidence="2" type="ORF">DYB30_013585</name>
</gene>
<dbReference type="VEuPathDB" id="FungiDB:H257_03537"/>
<feature type="transmembrane region" description="Helical" evidence="1">
    <location>
        <begin position="109"/>
        <end position="131"/>
    </location>
</feature>
<comment type="caution">
    <text evidence="2">The sequence shown here is derived from an EMBL/GenBank/DDBJ whole genome shotgun (WGS) entry which is preliminary data.</text>
</comment>
<keyword evidence="1" id="KW-1133">Transmembrane helix</keyword>
<dbReference type="Proteomes" id="UP000266643">
    <property type="component" value="Unassembled WGS sequence"/>
</dbReference>
<evidence type="ECO:0000256" key="1">
    <source>
        <dbReference type="SAM" id="Phobius"/>
    </source>
</evidence>
<proteinExistence type="predicted"/>
<feature type="transmembrane region" description="Helical" evidence="1">
    <location>
        <begin position="57"/>
        <end position="76"/>
    </location>
</feature>
<sequence>MKCCCCKPKISDKKVNQILLCVFAILNSIAAVWLLVNDEYSISNAGIARSTISRIVLHLYHIMLSYALFAATAFGSKQPLEWFGLIGNFIGSGFFLFFLRFLTLMLDNVYGLVVAIITIVYGLAVIVYGIATKKPSLPEGGTTYRNLRELDEA</sequence>
<keyword evidence="1" id="KW-0472">Membrane</keyword>
<organism evidence="2 3">
    <name type="scientific">Aphanomyces astaci</name>
    <name type="common">Crayfish plague agent</name>
    <dbReference type="NCBI Taxonomy" id="112090"/>
    <lineage>
        <taxon>Eukaryota</taxon>
        <taxon>Sar</taxon>
        <taxon>Stramenopiles</taxon>
        <taxon>Oomycota</taxon>
        <taxon>Saprolegniomycetes</taxon>
        <taxon>Saprolegniales</taxon>
        <taxon>Verrucalvaceae</taxon>
        <taxon>Aphanomyces</taxon>
    </lineage>
</organism>
<feature type="transmembrane region" description="Helical" evidence="1">
    <location>
        <begin position="17"/>
        <end position="36"/>
    </location>
</feature>
<dbReference type="EMBL" id="QUTD01002244">
    <property type="protein sequence ID" value="RHY76438.1"/>
    <property type="molecule type" value="Genomic_DNA"/>
</dbReference>
<dbReference type="AlphaFoldDB" id="A0A397E6E3"/>
<protein>
    <submittedName>
        <fullName evidence="2">Uncharacterized protein</fullName>
    </submittedName>
</protein>
<reference evidence="2 3" key="1">
    <citation type="submission" date="2018-08" db="EMBL/GenBank/DDBJ databases">
        <title>Aphanomyces genome sequencing and annotation.</title>
        <authorList>
            <person name="Minardi D."/>
            <person name="Oidtmann B."/>
            <person name="Van Der Giezen M."/>
            <person name="Studholme D.J."/>
        </authorList>
    </citation>
    <scope>NUCLEOTIDE SEQUENCE [LARGE SCALE GENOMIC DNA]</scope>
    <source>
        <strain evidence="2 3">D2</strain>
    </source>
</reference>
<accession>A0A397E6E3</accession>
<evidence type="ECO:0000313" key="2">
    <source>
        <dbReference type="EMBL" id="RHY76438.1"/>
    </source>
</evidence>
<evidence type="ECO:0000313" key="3">
    <source>
        <dbReference type="Proteomes" id="UP000266643"/>
    </source>
</evidence>
<keyword evidence="1" id="KW-0812">Transmembrane</keyword>